<dbReference type="Proteomes" id="UP000248066">
    <property type="component" value="Unassembled WGS sequence"/>
</dbReference>
<dbReference type="RefSeq" id="WP_110518868.1">
    <property type="nucleotide sequence ID" value="NZ_PDOF01000001.1"/>
</dbReference>
<organism evidence="2 3">
    <name type="scientific">Alteribacter lacisalsi</name>
    <dbReference type="NCBI Taxonomy" id="2045244"/>
    <lineage>
        <taxon>Bacteria</taxon>
        <taxon>Bacillati</taxon>
        <taxon>Bacillota</taxon>
        <taxon>Bacilli</taxon>
        <taxon>Bacillales</taxon>
        <taxon>Bacillaceae</taxon>
        <taxon>Alteribacter</taxon>
    </lineage>
</organism>
<comment type="caution">
    <text evidence="2">The sequence shown here is derived from an EMBL/GenBank/DDBJ whole genome shotgun (WGS) entry which is preliminary data.</text>
</comment>
<evidence type="ECO:0000313" key="3">
    <source>
        <dbReference type="Proteomes" id="UP000248066"/>
    </source>
</evidence>
<sequence>MSTTTVIKRSFTISGAVSLLGVPLVTVAFLITYIFADTSTAFMFNTVNVAVDASSGAMTFDVGSGYLWLIAIVFGVTFALAVFVNILIKKNQQNRQ</sequence>
<proteinExistence type="predicted"/>
<gene>
    <name evidence="2" type="ORF">CR205_09275</name>
</gene>
<keyword evidence="1" id="KW-0472">Membrane</keyword>
<keyword evidence="3" id="KW-1185">Reference proteome</keyword>
<dbReference type="EMBL" id="PDOF01000001">
    <property type="protein sequence ID" value="PYZ98746.1"/>
    <property type="molecule type" value="Genomic_DNA"/>
</dbReference>
<name>A0A2W0HCY2_9BACI</name>
<evidence type="ECO:0000256" key="1">
    <source>
        <dbReference type="SAM" id="Phobius"/>
    </source>
</evidence>
<feature type="transmembrane region" description="Helical" evidence="1">
    <location>
        <begin position="12"/>
        <end position="36"/>
    </location>
</feature>
<reference evidence="2 3" key="1">
    <citation type="submission" date="2017-10" db="EMBL/GenBank/DDBJ databases">
        <title>Bacillus sp. nov., a halophilic bacterium isolated from a Yangshapao Lake.</title>
        <authorList>
            <person name="Wang H."/>
        </authorList>
    </citation>
    <scope>NUCLEOTIDE SEQUENCE [LARGE SCALE GENOMIC DNA]</scope>
    <source>
        <strain evidence="2 3">YSP-3</strain>
    </source>
</reference>
<keyword evidence="1" id="KW-0812">Transmembrane</keyword>
<accession>A0A2W0HCY2</accession>
<dbReference type="AlphaFoldDB" id="A0A2W0HCY2"/>
<evidence type="ECO:0000313" key="2">
    <source>
        <dbReference type="EMBL" id="PYZ98746.1"/>
    </source>
</evidence>
<protein>
    <submittedName>
        <fullName evidence="2">Uncharacterized protein</fullName>
    </submittedName>
</protein>
<feature type="transmembrane region" description="Helical" evidence="1">
    <location>
        <begin position="66"/>
        <end position="88"/>
    </location>
</feature>
<keyword evidence="1" id="KW-1133">Transmembrane helix</keyword>